<evidence type="ECO:0000313" key="2">
    <source>
        <dbReference type="EMBL" id="MST97558.1"/>
    </source>
</evidence>
<evidence type="ECO:0000259" key="1">
    <source>
        <dbReference type="Pfam" id="PF09509"/>
    </source>
</evidence>
<keyword evidence="3" id="KW-1185">Reference proteome</keyword>
<evidence type="ECO:0000313" key="3">
    <source>
        <dbReference type="Proteomes" id="UP000435649"/>
    </source>
</evidence>
<protein>
    <submittedName>
        <fullName evidence="2">TIGR02391 family protein</fullName>
    </submittedName>
</protein>
<sequence>MNYGKSLSEQELKSIASVLGATESILSKANLKDLMIQEKLHIVDDGYRSNQYVYRLGLNKRDWLYNCFAETCNQEQSFDKIYRFIEAAMNPIRYAADSDRSKYFSLKEELNKVLLLIGLFVDERGKLLPTKQASTLEEVDERVNHLNAELQKRCIHYEVKKYCKKELLQKDFFDAVFEASKGLAQRVREISGMQGDGGQLFQQAFSLKNPSLFFNSLRTESEKSEFTGLSELLQAIFHLVRNPAAHTPKINWKVEEEKALDILTVISFAHKYLDECRQMPGKLTQK</sequence>
<name>A0A844G4Y2_9BACT</name>
<gene>
    <name evidence="2" type="ORF">FYJ85_10960</name>
</gene>
<dbReference type="AlphaFoldDB" id="A0A844G4Y2"/>
<proteinExistence type="predicted"/>
<dbReference type="RefSeq" id="WP_154418506.1">
    <property type="nucleotide sequence ID" value="NZ_VUNS01000011.1"/>
</dbReference>
<dbReference type="Pfam" id="PF09509">
    <property type="entry name" value="Hypoth_Ymh"/>
    <property type="match status" value="1"/>
</dbReference>
<comment type="caution">
    <text evidence="2">The sequence shown here is derived from an EMBL/GenBank/DDBJ whole genome shotgun (WGS) entry which is preliminary data.</text>
</comment>
<reference evidence="2 3" key="1">
    <citation type="submission" date="2019-08" db="EMBL/GenBank/DDBJ databases">
        <title>In-depth cultivation of the pig gut microbiome towards novel bacterial diversity and tailored functional studies.</title>
        <authorList>
            <person name="Wylensek D."/>
            <person name="Hitch T.C.A."/>
            <person name="Clavel T."/>
        </authorList>
    </citation>
    <scope>NUCLEOTIDE SEQUENCE [LARGE SCALE GENOMIC DNA]</scope>
    <source>
        <strain evidence="2 3">BBE-744-WT-12</strain>
    </source>
</reference>
<dbReference type="NCBIfam" id="TIGR02391">
    <property type="entry name" value="hypoth_ymh"/>
    <property type="match status" value="1"/>
</dbReference>
<dbReference type="InterPro" id="IPR012654">
    <property type="entry name" value="CHP02391"/>
</dbReference>
<organism evidence="2 3">
    <name type="scientific">Victivallis lenta</name>
    <dbReference type="NCBI Taxonomy" id="2606640"/>
    <lineage>
        <taxon>Bacteria</taxon>
        <taxon>Pseudomonadati</taxon>
        <taxon>Lentisphaerota</taxon>
        <taxon>Lentisphaeria</taxon>
        <taxon>Victivallales</taxon>
        <taxon>Victivallaceae</taxon>
        <taxon>Victivallis</taxon>
    </lineage>
</organism>
<accession>A0A844G4Y2</accession>
<dbReference type="EMBL" id="VUNS01000011">
    <property type="protein sequence ID" value="MST97558.1"/>
    <property type="molecule type" value="Genomic_DNA"/>
</dbReference>
<dbReference type="Proteomes" id="UP000435649">
    <property type="component" value="Unassembled WGS sequence"/>
</dbReference>
<feature type="domain" description="Conserved hypothetical protein CHP02391" evidence="1">
    <location>
        <begin position="155"/>
        <end position="272"/>
    </location>
</feature>